<dbReference type="AlphaFoldDB" id="A0A6L2M870"/>
<dbReference type="Pfam" id="PF13976">
    <property type="entry name" value="gag_pre-integrs"/>
    <property type="match status" value="1"/>
</dbReference>
<dbReference type="PANTHER" id="PTHR11439:SF495">
    <property type="entry name" value="REVERSE TRANSCRIPTASE, RNA-DEPENDENT DNA POLYMERASE-RELATED"/>
    <property type="match status" value="1"/>
</dbReference>
<dbReference type="SUPFAM" id="SSF56672">
    <property type="entry name" value="DNA/RNA polymerases"/>
    <property type="match status" value="1"/>
</dbReference>
<comment type="caution">
    <text evidence="4">The sequence shown here is derived from an EMBL/GenBank/DDBJ whole genome shotgun (WGS) entry which is preliminary data.</text>
</comment>
<feature type="compositionally biased region" description="Basic and acidic residues" evidence="1">
    <location>
        <begin position="369"/>
        <end position="392"/>
    </location>
</feature>
<reference evidence="4" key="1">
    <citation type="journal article" date="2019" name="Sci. Rep.">
        <title>Draft genome of Tanacetum cinerariifolium, the natural source of mosquito coil.</title>
        <authorList>
            <person name="Yamashiro T."/>
            <person name="Shiraishi A."/>
            <person name="Satake H."/>
            <person name="Nakayama K."/>
        </authorList>
    </citation>
    <scope>NUCLEOTIDE SEQUENCE</scope>
</reference>
<protein>
    <submittedName>
        <fullName evidence="4">Uncharacterized protein</fullName>
    </submittedName>
</protein>
<evidence type="ECO:0000259" key="2">
    <source>
        <dbReference type="Pfam" id="PF07727"/>
    </source>
</evidence>
<evidence type="ECO:0000256" key="1">
    <source>
        <dbReference type="SAM" id="MobiDB-lite"/>
    </source>
</evidence>
<dbReference type="PANTHER" id="PTHR11439">
    <property type="entry name" value="GAG-POL-RELATED RETROTRANSPOSON"/>
    <property type="match status" value="1"/>
</dbReference>
<evidence type="ECO:0000313" key="4">
    <source>
        <dbReference type="EMBL" id="GEU69850.1"/>
    </source>
</evidence>
<evidence type="ECO:0000259" key="3">
    <source>
        <dbReference type="Pfam" id="PF13976"/>
    </source>
</evidence>
<feature type="region of interest" description="Disordered" evidence="1">
    <location>
        <begin position="1"/>
        <end position="85"/>
    </location>
</feature>
<dbReference type="InterPro" id="IPR025724">
    <property type="entry name" value="GAG-pre-integrase_dom"/>
</dbReference>
<dbReference type="CDD" id="cd09272">
    <property type="entry name" value="RNase_HI_RT_Ty1"/>
    <property type="match status" value="1"/>
</dbReference>
<feature type="domain" description="GAG-pre-integrase" evidence="3">
    <location>
        <begin position="238"/>
        <end position="311"/>
    </location>
</feature>
<proteinExistence type="predicted"/>
<feature type="region of interest" description="Disordered" evidence="1">
    <location>
        <begin position="363"/>
        <end position="400"/>
    </location>
</feature>
<dbReference type="InterPro" id="IPR043502">
    <property type="entry name" value="DNA/RNA_pol_sf"/>
</dbReference>
<dbReference type="EMBL" id="BKCJ010006010">
    <property type="protein sequence ID" value="GEU69850.1"/>
    <property type="molecule type" value="Genomic_DNA"/>
</dbReference>
<feature type="compositionally biased region" description="Basic and acidic residues" evidence="1">
    <location>
        <begin position="51"/>
        <end position="60"/>
    </location>
</feature>
<name>A0A6L2M870_TANCI</name>
<gene>
    <name evidence="4" type="ORF">Tci_041828</name>
</gene>
<sequence length="834" mass="94376">MSKTLRPDASIIEDWISNSEDETEIESVSKQKEPSFVPTSKHVKTPRKSVKKVEHPKQADNLRTNHQKSKGESSKSIRMTHPHSNRNVVPTTILTRSRLVSLNVARPVPTVVPQSTVKSLRPVKHAINKGTKGNAEKALANWVWKPKYFEEFNGGYVAFEGNPKGGKITSKGKIKTGKLDFDDVSFIKELKFNLFSVSQMCDKKNNVLFTDTKCVVLSSDFKLPDENHVLLRVPRENNMYNVDLKNVVPSGDLTCVFAKAALDESNLWHKRLEHINFKTLNKLVKGNIGRGLPSMIFKNNHTCVACQKGKQHRASWIGPTWLFDINTLTKSMNYQPIVVGNPPNDNPGIQDNLYAENENDVHVATSGGDKTDSKKHNEKAKRDNKGKSHVDPSKYPYDPDMPELEDIVYSNDEEDVGAEADFSNLETNISVSLILTTRVYKDHLLNLIIGDLNSAPQTRSLARVVKEQGGLHQINDEDFHTCMFACFLSQEEPKKVHQALKDPSCIEAMQEELLQFKMQKGHTQEVGIDYDEVFAPVARIEAIRLFLAYASFMGLMVYQMYVKSAFLYGTIKEEVYVCQPPGFKDPDYPDKVYKVVKALYGLHEAPRAWLETLANYLLENGFQREKIDQTLFIKKQKGDIFLVHVYMDDIIFGSTNKELCKAFDKLMKDNQDKYVAEIKKFGFTDVKSASTPIEREKPLLKDPNGEDLDVHIYRSMIGSLMYLTLSRLDIMFAVSACVRFQVTPKVSYLHAIKRIFRYLKGKPHLGLWYLKDSPFNLVAYSDSDYDGASLDRKSIIGGCQFLGCRLISWQCKKQTVVATSSIEAEYVAAASCCA</sequence>
<dbReference type="Pfam" id="PF07727">
    <property type="entry name" value="RVT_2"/>
    <property type="match status" value="1"/>
</dbReference>
<feature type="domain" description="Reverse transcriptase Ty1/copia-type" evidence="2">
    <location>
        <begin position="519"/>
        <end position="682"/>
    </location>
</feature>
<dbReference type="InterPro" id="IPR013103">
    <property type="entry name" value="RVT_2"/>
</dbReference>
<accession>A0A6L2M870</accession>
<feature type="compositionally biased region" description="Basic residues" evidence="1">
    <location>
        <begin position="41"/>
        <end position="50"/>
    </location>
</feature>
<organism evidence="4">
    <name type="scientific">Tanacetum cinerariifolium</name>
    <name type="common">Dalmatian daisy</name>
    <name type="synonym">Chrysanthemum cinerariifolium</name>
    <dbReference type="NCBI Taxonomy" id="118510"/>
    <lineage>
        <taxon>Eukaryota</taxon>
        <taxon>Viridiplantae</taxon>
        <taxon>Streptophyta</taxon>
        <taxon>Embryophyta</taxon>
        <taxon>Tracheophyta</taxon>
        <taxon>Spermatophyta</taxon>
        <taxon>Magnoliopsida</taxon>
        <taxon>eudicotyledons</taxon>
        <taxon>Gunneridae</taxon>
        <taxon>Pentapetalae</taxon>
        <taxon>asterids</taxon>
        <taxon>campanulids</taxon>
        <taxon>Asterales</taxon>
        <taxon>Asteraceae</taxon>
        <taxon>Asteroideae</taxon>
        <taxon>Anthemideae</taxon>
        <taxon>Anthemidinae</taxon>
        <taxon>Tanacetum</taxon>
    </lineage>
</organism>